<dbReference type="Pfam" id="PF08544">
    <property type="entry name" value="GHMP_kinases_C"/>
    <property type="match status" value="1"/>
</dbReference>
<feature type="domain" description="GHMP kinase C-terminal" evidence="5">
    <location>
        <begin position="271"/>
        <end position="342"/>
    </location>
</feature>
<dbReference type="InterPro" id="IPR020568">
    <property type="entry name" value="Ribosomal_Su5_D2-typ_SF"/>
</dbReference>
<dbReference type="SUPFAM" id="SSF55060">
    <property type="entry name" value="GHMP Kinase, C-terminal domain"/>
    <property type="match status" value="1"/>
</dbReference>
<name>A0A9Y1BNG2_9ARCH</name>
<evidence type="ECO:0000256" key="2">
    <source>
        <dbReference type="ARBA" id="ARBA00022741"/>
    </source>
</evidence>
<dbReference type="GO" id="GO:0005524">
    <property type="term" value="F:ATP binding"/>
    <property type="evidence" value="ECO:0007669"/>
    <property type="project" value="UniProtKB-KW"/>
</dbReference>
<dbReference type="PANTHER" id="PTHR10457">
    <property type="entry name" value="MEVALONATE KINASE/GALACTOKINASE"/>
    <property type="match status" value="1"/>
</dbReference>
<organism evidence="7">
    <name type="scientific">Candidatus Heimdallarchaeum aukensis</name>
    <dbReference type="NCBI Taxonomy" id="2876573"/>
    <lineage>
        <taxon>Archaea</taxon>
        <taxon>Promethearchaeati</taxon>
        <taxon>Candidatus Heimdallarchaeota</taxon>
        <taxon>Candidatus Heimdallarchaeia (ex Rinke et al. 2021) (nom. nud.)</taxon>
        <taxon>Candidatus Heimdallarchaeales</taxon>
        <taxon>Candidatus Heimdallarchaeaceae</taxon>
        <taxon>Candidatus Heimdallarchaeum</taxon>
    </lineage>
</organism>
<keyword evidence="2" id="KW-0547">Nucleotide-binding</keyword>
<gene>
    <name evidence="7" type="ORF">K9W45_05710</name>
</gene>
<dbReference type="Gene3D" id="3.30.70.890">
    <property type="entry name" value="GHMP kinase, C-terminal domain"/>
    <property type="match status" value="1"/>
</dbReference>
<dbReference type="PANTHER" id="PTHR10457:SF7">
    <property type="entry name" value="GALACTOKINASE-RELATED"/>
    <property type="match status" value="1"/>
</dbReference>
<protein>
    <recommendedName>
        <fullName evidence="8">GHMP kinase</fullName>
    </recommendedName>
</protein>
<dbReference type="GO" id="GO:0005829">
    <property type="term" value="C:cytosol"/>
    <property type="evidence" value="ECO:0007669"/>
    <property type="project" value="TreeGrafter"/>
</dbReference>
<dbReference type="SUPFAM" id="SSF54211">
    <property type="entry name" value="Ribosomal protein S5 domain 2-like"/>
    <property type="match status" value="1"/>
</dbReference>
<dbReference type="InterPro" id="IPR006206">
    <property type="entry name" value="Mevalonate/galactokinase"/>
</dbReference>
<dbReference type="PRINTS" id="PR00959">
    <property type="entry name" value="MEVGALKINASE"/>
</dbReference>
<dbReference type="InterPro" id="IPR036554">
    <property type="entry name" value="GHMP_kinase_C_sf"/>
</dbReference>
<proteinExistence type="inferred from homology"/>
<dbReference type="Gene3D" id="3.30.230.10">
    <property type="match status" value="1"/>
</dbReference>
<dbReference type="InterPro" id="IPR014721">
    <property type="entry name" value="Ribsml_uS5_D2-typ_fold_subgr"/>
</dbReference>
<evidence type="ECO:0000256" key="1">
    <source>
        <dbReference type="ARBA" id="ARBA00006566"/>
    </source>
</evidence>
<dbReference type="InterPro" id="IPR000705">
    <property type="entry name" value="Galactokinase"/>
</dbReference>
<evidence type="ECO:0000313" key="7">
    <source>
        <dbReference type="EMBL" id="UJG41960.1"/>
    </source>
</evidence>
<evidence type="ECO:0000259" key="4">
    <source>
        <dbReference type="Pfam" id="PF00288"/>
    </source>
</evidence>
<evidence type="ECO:0008006" key="8">
    <source>
        <dbReference type="Google" id="ProtNLM"/>
    </source>
</evidence>
<dbReference type="InterPro" id="IPR006204">
    <property type="entry name" value="GHMP_kinase_N_dom"/>
</dbReference>
<accession>A0A9Y1BNG2</accession>
<evidence type="ECO:0000259" key="6">
    <source>
        <dbReference type="Pfam" id="PF10509"/>
    </source>
</evidence>
<feature type="domain" description="Galactokinase N-terminal" evidence="6">
    <location>
        <begin position="3"/>
        <end position="33"/>
    </location>
</feature>
<dbReference type="InterPro" id="IPR019539">
    <property type="entry name" value="GalKase_N"/>
</dbReference>
<dbReference type="EMBL" id="CP084166">
    <property type="protein sequence ID" value="UJG41960.1"/>
    <property type="molecule type" value="Genomic_DNA"/>
</dbReference>
<dbReference type="AlphaFoldDB" id="A0A9Y1BNG2"/>
<dbReference type="GO" id="GO:0004335">
    <property type="term" value="F:galactokinase activity"/>
    <property type="evidence" value="ECO:0007669"/>
    <property type="project" value="InterPro"/>
</dbReference>
<feature type="domain" description="GHMP kinase N-terminal" evidence="4">
    <location>
        <begin position="82"/>
        <end position="162"/>
    </location>
</feature>
<reference evidence="7" key="1">
    <citation type="journal article" date="2022" name="Nat. Microbiol.">
        <title>Unique mobile elements and scalable gene flow at the prokaryote-eukaryote boundary revealed by circularized Asgard archaea genomes.</title>
        <authorList>
            <person name="Wu F."/>
            <person name="Speth D.R."/>
            <person name="Philosof A."/>
            <person name="Cremiere A."/>
            <person name="Narayanan A."/>
            <person name="Barco R.A."/>
            <person name="Connon S.A."/>
            <person name="Amend J.P."/>
            <person name="Antoshechkin I.A."/>
            <person name="Orphan V.J."/>
        </authorList>
    </citation>
    <scope>NUCLEOTIDE SEQUENCE</scope>
    <source>
        <strain evidence="7">PM71</strain>
    </source>
</reference>
<dbReference type="Pfam" id="PF00288">
    <property type="entry name" value="GHMP_kinases_N"/>
    <property type="match status" value="1"/>
</dbReference>
<evidence type="ECO:0000256" key="3">
    <source>
        <dbReference type="ARBA" id="ARBA00022840"/>
    </source>
</evidence>
<dbReference type="InterPro" id="IPR013750">
    <property type="entry name" value="GHMP_kinase_C_dom"/>
</dbReference>
<dbReference type="PIRSF" id="PIRSF000530">
    <property type="entry name" value="Galactokinase"/>
    <property type="match status" value="1"/>
</dbReference>
<keyword evidence="3" id="KW-0067">ATP-binding</keyword>
<dbReference type="PRINTS" id="PR00473">
    <property type="entry name" value="GALCTOKINASE"/>
</dbReference>
<dbReference type="GO" id="GO:0006012">
    <property type="term" value="P:galactose metabolic process"/>
    <property type="evidence" value="ECO:0007669"/>
    <property type="project" value="InterPro"/>
</dbReference>
<comment type="similarity">
    <text evidence="1">Belongs to the GHMP kinase family. GalK subfamily.</text>
</comment>
<dbReference type="Proteomes" id="UP001201020">
    <property type="component" value="Chromosome"/>
</dbReference>
<sequence length="361" mass="39831">MVLSSAPARVCLYGEHQDYLKLKVIPAAIDLRLSLRAKKIVEPRYIAKSLDLQRTEIIPTSLRKLSGKHSFLSYLEAGYLSLKKHFSDEIFIPLEVEISSMIPLESGLSSSAALLVGWINLLAQSSNIEIDKQTLAELAYVAEHDLLGIPCGKMDQYSSSIGSIISLDLEDDENVKFQKFDNPDLGLVVVNSCVPKKTNDVHSKVVNKSKKVVAELYKKSSVPIKRITLEQLEKYKHEFNSVDYKLLKAIISIRDDTKSAEVELNKSSLDLEFLGSLLTSQQKALREGIGVSLPILDKIVGLGIKFGALGGKLTGAGLGGCVVILTYNEEKNLIASKLRNELSLPVWAVNVDDGVKFFEKE</sequence>
<evidence type="ECO:0000259" key="5">
    <source>
        <dbReference type="Pfam" id="PF08544"/>
    </source>
</evidence>
<dbReference type="Pfam" id="PF10509">
    <property type="entry name" value="GalKase_gal_bdg"/>
    <property type="match status" value="1"/>
</dbReference>